<dbReference type="Gene3D" id="3.30.530.20">
    <property type="match status" value="1"/>
</dbReference>
<evidence type="ECO:0000256" key="1">
    <source>
        <dbReference type="ARBA" id="ARBA00006817"/>
    </source>
</evidence>
<gene>
    <name evidence="4" type="ORF">FHU36_006949</name>
</gene>
<feature type="compositionally biased region" description="Polar residues" evidence="2">
    <location>
        <begin position="166"/>
        <end position="179"/>
    </location>
</feature>
<comment type="caution">
    <text evidence="4">The sequence shown here is derived from an EMBL/GenBank/DDBJ whole genome shotgun (WGS) entry which is preliminary data.</text>
</comment>
<accession>A0A7X0C8P7</accession>
<evidence type="ECO:0000259" key="3">
    <source>
        <dbReference type="Pfam" id="PF08327"/>
    </source>
</evidence>
<protein>
    <submittedName>
        <fullName evidence="4">Uncharacterized protein YndB with AHSA1/START domain</fullName>
    </submittedName>
</protein>
<name>A0A7X0C8P7_9ACTN</name>
<organism evidence="4 5">
    <name type="scientific">Nonomuraea muscovyensis</name>
    <dbReference type="NCBI Taxonomy" id="1124761"/>
    <lineage>
        <taxon>Bacteria</taxon>
        <taxon>Bacillati</taxon>
        <taxon>Actinomycetota</taxon>
        <taxon>Actinomycetes</taxon>
        <taxon>Streptosporangiales</taxon>
        <taxon>Streptosporangiaceae</taxon>
        <taxon>Nonomuraea</taxon>
    </lineage>
</organism>
<dbReference type="InterPro" id="IPR023393">
    <property type="entry name" value="START-like_dom_sf"/>
</dbReference>
<keyword evidence="5" id="KW-1185">Reference proteome</keyword>
<dbReference type="RefSeq" id="WP_312892031.1">
    <property type="nucleotide sequence ID" value="NZ_JACHJB010000003.1"/>
</dbReference>
<evidence type="ECO:0000256" key="2">
    <source>
        <dbReference type="SAM" id="MobiDB-lite"/>
    </source>
</evidence>
<dbReference type="Pfam" id="PF08327">
    <property type="entry name" value="AHSA1"/>
    <property type="match status" value="1"/>
</dbReference>
<comment type="similarity">
    <text evidence="1">Belongs to the AHA1 family.</text>
</comment>
<dbReference type="Proteomes" id="UP000583800">
    <property type="component" value="Unassembled WGS sequence"/>
</dbReference>
<dbReference type="EMBL" id="JACHJB010000003">
    <property type="protein sequence ID" value="MBB6350377.1"/>
    <property type="molecule type" value="Genomic_DNA"/>
</dbReference>
<feature type="domain" description="Activator of Hsp90 ATPase homologue 1/2-like C-terminal" evidence="3">
    <location>
        <begin position="23"/>
        <end position="154"/>
    </location>
</feature>
<sequence>MTVRVTVATPSERAIVMTRSFEAPRRLVFAAWTRPELVARWYGARGWTIVEARIDLRVGGAWRFVWDGPEGAAMACGGTYREIAEPSRLCYTESFDEHWYPGEALVGHDFAERDGVTTLTTTHLFASRRARDLVIASPMARGVSEGFERLDEVLGAGVGDDPGFSPRSSGNTAVPTIDT</sequence>
<dbReference type="InterPro" id="IPR013538">
    <property type="entry name" value="ASHA1/2-like_C"/>
</dbReference>
<dbReference type="CDD" id="cd07826">
    <property type="entry name" value="SRPBCC_CalC_Aha1-like_9"/>
    <property type="match status" value="1"/>
</dbReference>
<dbReference type="AlphaFoldDB" id="A0A7X0C8P7"/>
<proteinExistence type="inferred from homology"/>
<evidence type="ECO:0000313" key="4">
    <source>
        <dbReference type="EMBL" id="MBB6350377.1"/>
    </source>
</evidence>
<dbReference type="SUPFAM" id="SSF55961">
    <property type="entry name" value="Bet v1-like"/>
    <property type="match status" value="1"/>
</dbReference>
<feature type="region of interest" description="Disordered" evidence="2">
    <location>
        <begin position="158"/>
        <end position="179"/>
    </location>
</feature>
<reference evidence="4 5" key="1">
    <citation type="submission" date="2020-08" db="EMBL/GenBank/DDBJ databases">
        <title>Sequencing the genomes of 1000 actinobacteria strains.</title>
        <authorList>
            <person name="Klenk H.-P."/>
        </authorList>
    </citation>
    <scope>NUCLEOTIDE SEQUENCE [LARGE SCALE GENOMIC DNA]</scope>
    <source>
        <strain evidence="4 5">DSM 45913</strain>
    </source>
</reference>
<evidence type="ECO:0000313" key="5">
    <source>
        <dbReference type="Proteomes" id="UP000583800"/>
    </source>
</evidence>